<organism evidence="1 2">
    <name type="scientific">Vigna mungo</name>
    <name type="common">Black gram</name>
    <name type="synonym">Phaseolus mungo</name>
    <dbReference type="NCBI Taxonomy" id="3915"/>
    <lineage>
        <taxon>Eukaryota</taxon>
        <taxon>Viridiplantae</taxon>
        <taxon>Streptophyta</taxon>
        <taxon>Embryophyta</taxon>
        <taxon>Tracheophyta</taxon>
        <taxon>Spermatophyta</taxon>
        <taxon>Magnoliopsida</taxon>
        <taxon>eudicotyledons</taxon>
        <taxon>Gunneridae</taxon>
        <taxon>Pentapetalae</taxon>
        <taxon>rosids</taxon>
        <taxon>fabids</taxon>
        <taxon>Fabales</taxon>
        <taxon>Fabaceae</taxon>
        <taxon>Papilionoideae</taxon>
        <taxon>50 kb inversion clade</taxon>
        <taxon>NPAAA clade</taxon>
        <taxon>indigoferoid/millettioid clade</taxon>
        <taxon>Phaseoleae</taxon>
        <taxon>Vigna</taxon>
    </lineage>
</organism>
<evidence type="ECO:0000313" key="2">
    <source>
        <dbReference type="Proteomes" id="UP001374535"/>
    </source>
</evidence>
<accession>A0AAQ3MZJ5</accession>
<dbReference type="EMBL" id="CP144693">
    <property type="protein sequence ID" value="WVZ00044.1"/>
    <property type="molecule type" value="Genomic_DNA"/>
</dbReference>
<evidence type="ECO:0000313" key="1">
    <source>
        <dbReference type="EMBL" id="WVZ00044.1"/>
    </source>
</evidence>
<name>A0AAQ3MZJ5_VIGMU</name>
<keyword evidence="2" id="KW-1185">Reference proteome</keyword>
<dbReference type="AlphaFoldDB" id="A0AAQ3MZJ5"/>
<dbReference type="Proteomes" id="UP001374535">
    <property type="component" value="Chromosome 8"/>
</dbReference>
<reference evidence="1 2" key="1">
    <citation type="journal article" date="2023" name="Life. Sci Alliance">
        <title>Evolutionary insights into 3D genome organization and epigenetic landscape of Vigna mungo.</title>
        <authorList>
            <person name="Junaid A."/>
            <person name="Singh B."/>
            <person name="Bhatia S."/>
        </authorList>
    </citation>
    <scope>NUCLEOTIDE SEQUENCE [LARGE SCALE GENOMIC DNA]</scope>
    <source>
        <strain evidence="1">Urdbean</strain>
    </source>
</reference>
<proteinExistence type="predicted"/>
<protein>
    <submittedName>
        <fullName evidence="1">Uncharacterized protein</fullName>
    </submittedName>
</protein>
<gene>
    <name evidence="1" type="ORF">V8G54_026113</name>
</gene>
<sequence>MSVPAVGDRYDAGAVFRDFEEHGHGQVEVRARGVAPAAIVVRKSVVWGTEVGSSDEDGRASGVTPLLVVCAFYLKTRPAAQAVVEQCRAQRRRVNSVPLAVQVSIPASSP</sequence>